<evidence type="ECO:0000313" key="2">
    <source>
        <dbReference type="Proteomes" id="UP000075243"/>
    </source>
</evidence>
<gene>
    <name evidence="1" type="ORF">KK1_027160</name>
</gene>
<protein>
    <submittedName>
        <fullName evidence="1">Uncharacterized protein</fullName>
    </submittedName>
</protein>
<dbReference type="AlphaFoldDB" id="A0A151S814"/>
<proteinExistence type="predicted"/>
<dbReference type="EMBL" id="KQ483445">
    <property type="protein sequence ID" value="KYP50950.1"/>
    <property type="molecule type" value="Genomic_DNA"/>
</dbReference>
<organism evidence="1 2">
    <name type="scientific">Cajanus cajan</name>
    <name type="common">Pigeon pea</name>
    <name type="synonym">Cajanus indicus</name>
    <dbReference type="NCBI Taxonomy" id="3821"/>
    <lineage>
        <taxon>Eukaryota</taxon>
        <taxon>Viridiplantae</taxon>
        <taxon>Streptophyta</taxon>
        <taxon>Embryophyta</taxon>
        <taxon>Tracheophyta</taxon>
        <taxon>Spermatophyta</taxon>
        <taxon>Magnoliopsida</taxon>
        <taxon>eudicotyledons</taxon>
        <taxon>Gunneridae</taxon>
        <taxon>Pentapetalae</taxon>
        <taxon>rosids</taxon>
        <taxon>fabids</taxon>
        <taxon>Fabales</taxon>
        <taxon>Fabaceae</taxon>
        <taxon>Papilionoideae</taxon>
        <taxon>50 kb inversion clade</taxon>
        <taxon>NPAAA clade</taxon>
        <taxon>indigoferoid/millettioid clade</taxon>
        <taxon>Phaseoleae</taxon>
        <taxon>Cajanus</taxon>
    </lineage>
</organism>
<reference evidence="1" key="1">
    <citation type="journal article" date="2012" name="Nat. Biotechnol.">
        <title>Draft genome sequence of pigeonpea (Cajanus cajan), an orphan legume crop of resource-poor farmers.</title>
        <authorList>
            <person name="Varshney R.K."/>
            <person name="Chen W."/>
            <person name="Li Y."/>
            <person name="Bharti A.K."/>
            <person name="Saxena R.K."/>
            <person name="Schlueter J.A."/>
            <person name="Donoghue M.T."/>
            <person name="Azam S."/>
            <person name="Fan G."/>
            <person name="Whaley A.M."/>
            <person name="Farmer A.D."/>
            <person name="Sheridan J."/>
            <person name="Iwata A."/>
            <person name="Tuteja R."/>
            <person name="Penmetsa R.V."/>
            <person name="Wu W."/>
            <person name="Upadhyaya H.D."/>
            <person name="Yang S.P."/>
            <person name="Shah T."/>
            <person name="Saxena K.B."/>
            <person name="Michael T."/>
            <person name="McCombie W.R."/>
            <person name="Yang B."/>
            <person name="Zhang G."/>
            <person name="Yang H."/>
            <person name="Wang J."/>
            <person name="Spillane C."/>
            <person name="Cook D.R."/>
            <person name="May G.D."/>
            <person name="Xu X."/>
            <person name="Jackson S.A."/>
        </authorList>
    </citation>
    <scope>NUCLEOTIDE SEQUENCE [LARGE SCALE GENOMIC DNA]</scope>
</reference>
<keyword evidence="2" id="KW-1185">Reference proteome</keyword>
<dbReference type="Gramene" id="C.cajan_24989.t">
    <property type="protein sequence ID" value="C.cajan_24989.t.cds1"/>
    <property type="gene ID" value="C.cajan_24989"/>
</dbReference>
<dbReference type="Proteomes" id="UP000075243">
    <property type="component" value="Unassembled WGS sequence"/>
</dbReference>
<sequence>MLEERPTTVTVVNDLDGIDAGSYCVWTPQHKKKTSASKRWKFRNLLPRSHRGDGRKWGSFADNGGAAAKFVGFFSNGNGLGRSNLRPRTK</sequence>
<accession>A0A151S814</accession>
<evidence type="ECO:0000313" key="1">
    <source>
        <dbReference type="EMBL" id="KYP50950.1"/>
    </source>
</evidence>
<name>A0A151S814_CAJCA</name>